<evidence type="ECO:0000256" key="7">
    <source>
        <dbReference type="ARBA" id="ARBA00023136"/>
    </source>
</evidence>
<keyword evidence="6 8" id="KW-1133">Transmembrane helix</keyword>
<evidence type="ECO:0000256" key="3">
    <source>
        <dbReference type="ARBA" id="ARBA00022475"/>
    </source>
</evidence>
<evidence type="ECO:0000256" key="6">
    <source>
        <dbReference type="ARBA" id="ARBA00022989"/>
    </source>
</evidence>
<organism evidence="9 10">
    <name type="scientific">Podarcis lilfordi</name>
    <name type="common">Lilford's wall lizard</name>
    <dbReference type="NCBI Taxonomy" id="74358"/>
    <lineage>
        <taxon>Eukaryota</taxon>
        <taxon>Metazoa</taxon>
        <taxon>Chordata</taxon>
        <taxon>Craniata</taxon>
        <taxon>Vertebrata</taxon>
        <taxon>Euteleostomi</taxon>
        <taxon>Lepidosauria</taxon>
        <taxon>Squamata</taxon>
        <taxon>Bifurcata</taxon>
        <taxon>Unidentata</taxon>
        <taxon>Episquamata</taxon>
        <taxon>Laterata</taxon>
        <taxon>Lacertibaenia</taxon>
        <taxon>Lacertidae</taxon>
        <taxon>Podarcis</taxon>
    </lineage>
</organism>
<keyword evidence="10" id="KW-1185">Reference proteome</keyword>
<dbReference type="PROSITE" id="PS01346">
    <property type="entry name" value="CLAUDIN"/>
    <property type="match status" value="1"/>
</dbReference>
<dbReference type="GO" id="GO:0005198">
    <property type="term" value="F:structural molecule activity"/>
    <property type="evidence" value="ECO:0007669"/>
    <property type="project" value="InterPro"/>
</dbReference>
<comment type="function">
    <text evidence="8">Claudins function as major constituents of the tight junction complexes that regulate the permeability of epithelia.</text>
</comment>
<gene>
    <name evidence="9" type="ORF">PODLI_1B028734</name>
</gene>
<evidence type="ECO:0000256" key="8">
    <source>
        <dbReference type="RuleBase" id="RU060637"/>
    </source>
</evidence>
<dbReference type="GO" id="GO:0005923">
    <property type="term" value="C:bicellular tight junction"/>
    <property type="evidence" value="ECO:0007669"/>
    <property type="project" value="UniProtKB-SubCell"/>
</dbReference>
<comment type="caution">
    <text evidence="8">Lacks conserved residue(s) required for the propagation of feature annotation.</text>
</comment>
<evidence type="ECO:0000256" key="5">
    <source>
        <dbReference type="ARBA" id="ARBA00022949"/>
    </source>
</evidence>
<dbReference type="EMBL" id="OX395141">
    <property type="protein sequence ID" value="CAI5795075.1"/>
    <property type="molecule type" value="Genomic_DNA"/>
</dbReference>
<keyword evidence="4 8" id="KW-0812">Transmembrane</keyword>
<reference evidence="9" key="1">
    <citation type="submission" date="2022-12" db="EMBL/GenBank/DDBJ databases">
        <authorList>
            <person name="Alioto T."/>
            <person name="Alioto T."/>
            <person name="Gomez Garrido J."/>
        </authorList>
    </citation>
    <scope>NUCLEOTIDE SEQUENCE</scope>
</reference>
<comment type="subcellular location">
    <subcellularLocation>
        <location evidence="8">Cell junction</location>
        <location evidence="8">Tight junction</location>
    </subcellularLocation>
    <subcellularLocation>
        <location evidence="8">Cell membrane</location>
        <topology evidence="8">Multi-pass membrane protein</topology>
    </subcellularLocation>
</comment>
<keyword evidence="5 8" id="KW-0965">Cell junction</keyword>
<evidence type="ECO:0000313" key="9">
    <source>
        <dbReference type="EMBL" id="CAI5795075.1"/>
    </source>
</evidence>
<feature type="transmembrane region" description="Helical" evidence="8">
    <location>
        <begin position="117"/>
        <end position="144"/>
    </location>
</feature>
<name>A0AA35LEW4_9SAUR</name>
<protein>
    <recommendedName>
        <fullName evidence="8">Claudin</fullName>
    </recommendedName>
</protein>
<keyword evidence="2 8" id="KW-0796">Tight junction</keyword>
<dbReference type="FunFam" id="1.20.140.150:FF:000001">
    <property type="entry name" value="Claudin"/>
    <property type="match status" value="1"/>
</dbReference>
<feature type="transmembrane region" description="Helical" evidence="8">
    <location>
        <begin position="164"/>
        <end position="183"/>
    </location>
</feature>
<comment type="similarity">
    <text evidence="1 8">Belongs to the claudin family.</text>
</comment>
<evidence type="ECO:0000256" key="1">
    <source>
        <dbReference type="ARBA" id="ARBA00008295"/>
    </source>
</evidence>
<dbReference type="InterPro" id="IPR004031">
    <property type="entry name" value="PMP22/EMP/MP20/Claudin"/>
</dbReference>
<dbReference type="Pfam" id="PF00822">
    <property type="entry name" value="PMP22_Claudin"/>
    <property type="match status" value="1"/>
</dbReference>
<proteinExistence type="inferred from homology"/>
<accession>A0AA35LEW4</accession>
<evidence type="ECO:0000313" key="10">
    <source>
        <dbReference type="Proteomes" id="UP001178461"/>
    </source>
</evidence>
<dbReference type="PRINTS" id="PR01077">
    <property type="entry name" value="CLAUDIN"/>
</dbReference>
<dbReference type="GO" id="GO:0005886">
    <property type="term" value="C:plasma membrane"/>
    <property type="evidence" value="ECO:0007669"/>
    <property type="project" value="UniProtKB-SubCell"/>
</dbReference>
<feature type="transmembrane region" description="Helical" evidence="8">
    <location>
        <begin position="82"/>
        <end position="105"/>
    </location>
</feature>
<keyword evidence="7 8" id="KW-0472">Membrane</keyword>
<dbReference type="InterPro" id="IPR006187">
    <property type="entry name" value="Claudin"/>
</dbReference>
<dbReference type="Gene3D" id="1.20.140.150">
    <property type="match status" value="1"/>
</dbReference>
<dbReference type="AlphaFoldDB" id="A0AA35LEW4"/>
<evidence type="ECO:0000256" key="4">
    <source>
        <dbReference type="ARBA" id="ARBA00022692"/>
    </source>
</evidence>
<sequence>MASMGIQVLGISLSIIGWLGSLACCILPMWKVAISQDDNILLSKRIWEGLWMNCVMQSTGQMQCTQYEAILGLPQDIQAGRALVVIAIVLAVVGTCFAILGGKCTNCVEEEVPKARVIIAAGVFFILSGFLLLIPLCWTTHAIIQDFYNPMLAYNQRRDFGPSLFIGWASSSLLIIGGALLCCNCPPKSEKPYSAKYMAARSVPASNYV</sequence>
<evidence type="ECO:0000256" key="2">
    <source>
        <dbReference type="ARBA" id="ARBA00022427"/>
    </source>
</evidence>
<dbReference type="InterPro" id="IPR017974">
    <property type="entry name" value="Claudin_CS"/>
</dbReference>
<dbReference type="PANTHER" id="PTHR12002">
    <property type="entry name" value="CLAUDIN"/>
    <property type="match status" value="1"/>
</dbReference>
<dbReference type="Proteomes" id="UP001178461">
    <property type="component" value="Chromosome 15"/>
</dbReference>
<keyword evidence="3 8" id="KW-1003">Cell membrane</keyword>